<feature type="transmembrane region" description="Helical" evidence="13">
    <location>
        <begin position="262"/>
        <end position="280"/>
    </location>
</feature>
<evidence type="ECO:0000256" key="2">
    <source>
        <dbReference type="ARBA" id="ARBA00022448"/>
    </source>
</evidence>
<gene>
    <name evidence="15" type="ORF">PGLA2088_LOCUS48098</name>
</gene>
<dbReference type="GO" id="GO:0001508">
    <property type="term" value="P:action potential"/>
    <property type="evidence" value="ECO:0007669"/>
    <property type="project" value="TreeGrafter"/>
</dbReference>
<evidence type="ECO:0000256" key="13">
    <source>
        <dbReference type="SAM" id="Phobius"/>
    </source>
</evidence>
<evidence type="ECO:0000256" key="8">
    <source>
        <dbReference type="ARBA" id="ARBA00022989"/>
    </source>
</evidence>
<accession>A0A813LR05</accession>
<dbReference type="EMBL" id="CAJNNW010036605">
    <property type="protein sequence ID" value="CAE8735940.1"/>
    <property type="molecule type" value="Genomic_DNA"/>
</dbReference>
<sequence length="520" mass="57106">TQWQLTDYGIMFEALEKNPPAYACIPERVQQLRISIYLLFEEVNSSKAAKVLSATILVSIVLSILLFMLETMPDLSGVPESFWFSSECLFTIIFTSEYLLRLLVCDVSGKSIRWFLTRPMNIVDCCAVVPFFAVLALRATDVGAVLGVVRTIRLVRLFRIFKLGRHSASLQLMMVAMSNSVQALGVLVFFLSIGCVLFSSLIFHVEKLSCPDRDELASTIISGNYTQLDLYWSECHADRKTQFGLCCNEDDAPLDFPSISAAFWWSIVTMTTVGFGDVYPRTAQGKIIGAMTMLAGILLLALPIALIGAKFQDAYDNFAGKAKGEMERERVAKAQLRPSLMNMSRRMRKLKFQDQKMSQIANDLGKDLEEADTMRKELATFEDQEAEMQCAILDSMEVVLKQCAHLADKAQATKEKRLREEAAVQGSLGRLSRGSSGLGRGSSRSLISCSRSLSSLAAGESVGADVNLQGTLSGGAAPSTAINVPPSVPGAVVSTNIVEEEDRAAGLRRDSYRISQIFIG</sequence>
<dbReference type="Pfam" id="PF00520">
    <property type="entry name" value="Ion_trans"/>
    <property type="match status" value="1"/>
</dbReference>
<keyword evidence="10 13" id="KW-0472">Membrane</keyword>
<evidence type="ECO:0000313" key="16">
    <source>
        <dbReference type="Proteomes" id="UP000626109"/>
    </source>
</evidence>
<evidence type="ECO:0000259" key="14">
    <source>
        <dbReference type="Pfam" id="PF00520"/>
    </source>
</evidence>
<evidence type="ECO:0000256" key="12">
    <source>
        <dbReference type="SAM" id="MobiDB-lite"/>
    </source>
</evidence>
<comment type="caution">
    <text evidence="15">The sequence shown here is derived from an EMBL/GenBank/DDBJ whole genome shotgun (WGS) entry which is preliminary data.</text>
</comment>
<dbReference type="InterPro" id="IPR028325">
    <property type="entry name" value="VG_K_chnl"/>
</dbReference>
<feature type="compositionally biased region" description="Low complexity" evidence="12">
    <location>
        <begin position="426"/>
        <end position="443"/>
    </location>
</feature>
<dbReference type="PRINTS" id="PR00169">
    <property type="entry name" value="KCHANNEL"/>
</dbReference>
<dbReference type="PANTHER" id="PTHR11537:SF254">
    <property type="entry name" value="POTASSIUM VOLTAGE-GATED CHANNEL PROTEIN SHAB"/>
    <property type="match status" value="1"/>
</dbReference>
<feature type="transmembrane region" description="Helical" evidence="13">
    <location>
        <begin position="287"/>
        <end position="309"/>
    </location>
</feature>
<keyword evidence="11" id="KW-0407">Ion channel</keyword>
<dbReference type="AlphaFoldDB" id="A0A813LR05"/>
<dbReference type="PANTHER" id="PTHR11537">
    <property type="entry name" value="VOLTAGE-GATED POTASSIUM CHANNEL"/>
    <property type="match status" value="1"/>
</dbReference>
<dbReference type="GO" id="GO:0008076">
    <property type="term" value="C:voltage-gated potassium channel complex"/>
    <property type="evidence" value="ECO:0007669"/>
    <property type="project" value="InterPro"/>
</dbReference>
<name>A0A813LR05_POLGL</name>
<dbReference type="Proteomes" id="UP000626109">
    <property type="component" value="Unassembled WGS sequence"/>
</dbReference>
<dbReference type="InterPro" id="IPR005821">
    <property type="entry name" value="Ion_trans_dom"/>
</dbReference>
<evidence type="ECO:0000256" key="10">
    <source>
        <dbReference type="ARBA" id="ARBA00023136"/>
    </source>
</evidence>
<feature type="non-terminal residue" evidence="15">
    <location>
        <position position="520"/>
    </location>
</feature>
<keyword evidence="8 13" id="KW-1133">Transmembrane helix</keyword>
<keyword evidence="5" id="KW-0631">Potassium channel</keyword>
<keyword evidence="4 13" id="KW-0812">Transmembrane</keyword>
<dbReference type="InterPro" id="IPR003968">
    <property type="entry name" value="K_chnl_volt-dep_Kv"/>
</dbReference>
<evidence type="ECO:0000256" key="6">
    <source>
        <dbReference type="ARBA" id="ARBA00022882"/>
    </source>
</evidence>
<dbReference type="Gene3D" id="1.20.120.350">
    <property type="entry name" value="Voltage-gated potassium channels. Chain C"/>
    <property type="match status" value="1"/>
</dbReference>
<reference evidence="15" key="1">
    <citation type="submission" date="2021-02" db="EMBL/GenBank/DDBJ databases">
        <authorList>
            <person name="Dougan E. K."/>
            <person name="Rhodes N."/>
            <person name="Thang M."/>
            <person name="Chan C."/>
        </authorList>
    </citation>
    <scope>NUCLEOTIDE SEQUENCE</scope>
</reference>
<organism evidence="15 16">
    <name type="scientific">Polarella glacialis</name>
    <name type="common">Dinoflagellate</name>
    <dbReference type="NCBI Taxonomy" id="89957"/>
    <lineage>
        <taxon>Eukaryota</taxon>
        <taxon>Sar</taxon>
        <taxon>Alveolata</taxon>
        <taxon>Dinophyceae</taxon>
        <taxon>Suessiales</taxon>
        <taxon>Suessiaceae</taxon>
        <taxon>Polarella</taxon>
    </lineage>
</organism>
<evidence type="ECO:0000256" key="11">
    <source>
        <dbReference type="ARBA" id="ARBA00023303"/>
    </source>
</evidence>
<evidence type="ECO:0000256" key="3">
    <source>
        <dbReference type="ARBA" id="ARBA00022538"/>
    </source>
</evidence>
<evidence type="ECO:0000313" key="15">
    <source>
        <dbReference type="EMBL" id="CAE8735940.1"/>
    </source>
</evidence>
<dbReference type="Gene3D" id="1.10.287.70">
    <property type="match status" value="1"/>
</dbReference>
<comment type="subcellular location">
    <subcellularLocation>
        <location evidence="1">Membrane</location>
        <topology evidence="1">Multi-pass membrane protein</topology>
    </subcellularLocation>
</comment>
<proteinExistence type="predicted"/>
<evidence type="ECO:0000256" key="9">
    <source>
        <dbReference type="ARBA" id="ARBA00023065"/>
    </source>
</evidence>
<feature type="transmembrane region" description="Helical" evidence="13">
    <location>
        <begin position="51"/>
        <end position="69"/>
    </location>
</feature>
<evidence type="ECO:0000256" key="7">
    <source>
        <dbReference type="ARBA" id="ARBA00022958"/>
    </source>
</evidence>
<keyword evidence="9" id="KW-0406">Ion transport</keyword>
<evidence type="ECO:0000256" key="5">
    <source>
        <dbReference type="ARBA" id="ARBA00022826"/>
    </source>
</evidence>
<dbReference type="GO" id="GO:0005249">
    <property type="term" value="F:voltage-gated potassium channel activity"/>
    <property type="evidence" value="ECO:0007669"/>
    <property type="project" value="InterPro"/>
</dbReference>
<feature type="transmembrane region" description="Helical" evidence="13">
    <location>
        <begin position="181"/>
        <end position="203"/>
    </location>
</feature>
<dbReference type="InterPro" id="IPR027359">
    <property type="entry name" value="Volt_channel_dom_sf"/>
</dbReference>
<keyword evidence="6" id="KW-0851">Voltage-gated channel</keyword>
<keyword evidence="7" id="KW-0630">Potassium</keyword>
<feature type="domain" description="Ion transport" evidence="14">
    <location>
        <begin position="50"/>
        <end position="316"/>
    </location>
</feature>
<dbReference type="PRINTS" id="PR01491">
    <property type="entry name" value="KVCHANNEL"/>
</dbReference>
<dbReference type="SUPFAM" id="SSF81324">
    <property type="entry name" value="Voltage-gated potassium channels"/>
    <property type="match status" value="1"/>
</dbReference>
<keyword evidence="2" id="KW-0813">Transport</keyword>
<evidence type="ECO:0000256" key="4">
    <source>
        <dbReference type="ARBA" id="ARBA00022692"/>
    </source>
</evidence>
<protein>
    <recommendedName>
        <fullName evidence="14">Ion transport domain-containing protein</fullName>
    </recommendedName>
</protein>
<feature type="region of interest" description="Disordered" evidence="12">
    <location>
        <begin position="422"/>
        <end position="443"/>
    </location>
</feature>
<evidence type="ECO:0000256" key="1">
    <source>
        <dbReference type="ARBA" id="ARBA00004141"/>
    </source>
</evidence>
<keyword evidence="3" id="KW-0633">Potassium transport</keyword>